<keyword evidence="2" id="KW-1133">Transmembrane helix</keyword>
<evidence type="ECO:0000256" key="1">
    <source>
        <dbReference type="SAM" id="MobiDB-lite"/>
    </source>
</evidence>
<comment type="caution">
    <text evidence="3">The sequence shown here is derived from an EMBL/GenBank/DDBJ whole genome shotgun (WGS) entry which is preliminary data.</text>
</comment>
<dbReference type="AlphaFoldDB" id="A0A1C7M1B3"/>
<protein>
    <submittedName>
        <fullName evidence="3">Uncharacterized protein</fullName>
    </submittedName>
</protein>
<reference evidence="3 4" key="1">
    <citation type="submission" date="2016-03" db="EMBL/GenBank/DDBJ databases">
        <title>Whole genome sequencing of Grifola frondosa 9006-11.</title>
        <authorList>
            <person name="Min B."/>
            <person name="Park H."/>
            <person name="Kim J.-G."/>
            <person name="Cho H."/>
            <person name="Oh Y.-L."/>
            <person name="Kong W.-S."/>
            <person name="Choi I.-G."/>
        </authorList>
    </citation>
    <scope>NUCLEOTIDE SEQUENCE [LARGE SCALE GENOMIC DNA]</scope>
    <source>
        <strain evidence="3 4">9006-11</strain>
    </source>
</reference>
<keyword evidence="2" id="KW-0472">Membrane</keyword>
<name>A0A1C7M1B3_GRIFR</name>
<evidence type="ECO:0000256" key="2">
    <source>
        <dbReference type="SAM" id="Phobius"/>
    </source>
</evidence>
<evidence type="ECO:0000313" key="4">
    <source>
        <dbReference type="Proteomes" id="UP000092993"/>
    </source>
</evidence>
<sequence length="215" mass="23608">MYSPTTKRSGDLPAMPPAYSPRSRMFDAGALEEKRRELFSTNRNSHFGESVTNQTNPSCFADEDYLLHSAYPPTCPSLSEKVEIMTVHSFESARSSMPSNGSSNPHTSAQNDNKQSCLWKFLSAPPLGYVLWSLLCILSLGLVVLAMALGLLLGQVVLHAARPLDSGYVSSITMSLRVGAVGGTVLCIPTALICCSACLRRKQPEEWWPWRHPSF</sequence>
<gene>
    <name evidence="3" type="ORF">A0H81_09285</name>
</gene>
<feature type="region of interest" description="Disordered" evidence="1">
    <location>
        <begin position="1"/>
        <end position="23"/>
    </location>
</feature>
<keyword evidence="2" id="KW-0812">Transmembrane</keyword>
<feature type="transmembrane region" description="Helical" evidence="2">
    <location>
        <begin position="178"/>
        <end position="199"/>
    </location>
</feature>
<dbReference type="EMBL" id="LUGG01000013">
    <property type="protein sequence ID" value="OBZ70753.1"/>
    <property type="molecule type" value="Genomic_DNA"/>
</dbReference>
<feature type="transmembrane region" description="Helical" evidence="2">
    <location>
        <begin position="129"/>
        <end position="158"/>
    </location>
</feature>
<proteinExistence type="predicted"/>
<dbReference type="Proteomes" id="UP000092993">
    <property type="component" value="Unassembled WGS sequence"/>
</dbReference>
<evidence type="ECO:0000313" key="3">
    <source>
        <dbReference type="EMBL" id="OBZ70753.1"/>
    </source>
</evidence>
<accession>A0A1C7M1B3</accession>
<keyword evidence="4" id="KW-1185">Reference proteome</keyword>
<organism evidence="3 4">
    <name type="scientific">Grifola frondosa</name>
    <name type="common">Maitake</name>
    <name type="synonym">Polyporus frondosus</name>
    <dbReference type="NCBI Taxonomy" id="5627"/>
    <lineage>
        <taxon>Eukaryota</taxon>
        <taxon>Fungi</taxon>
        <taxon>Dikarya</taxon>
        <taxon>Basidiomycota</taxon>
        <taxon>Agaricomycotina</taxon>
        <taxon>Agaricomycetes</taxon>
        <taxon>Polyporales</taxon>
        <taxon>Grifolaceae</taxon>
        <taxon>Grifola</taxon>
    </lineage>
</organism>